<proteinExistence type="predicted"/>
<feature type="region of interest" description="Disordered" evidence="1">
    <location>
        <begin position="466"/>
        <end position="500"/>
    </location>
</feature>
<dbReference type="GO" id="GO:0005829">
    <property type="term" value="C:cytosol"/>
    <property type="evidence" value="ECO:0007669"/>
    <property type="project" value="TreeGrafter"/>
</dbReference>
<dbReference type="GO" id="GO:0006749">
    <property type="term" value="P:glutathione metabolic process"/>
    <property type="evidence" value="ECO:0007669"/>
    <property type="project" value="TreeGrafter"/>
</dbReference>
<gene>
    <name evidence="3" type="ORF">AVDCRST_MAG58-2282</name>
</gene>
<dbReference type="PANTHER" id="PTHR11365:SF23">
    <property type="entry name" value="HYPOTHETICAL 5-OXOPROLINASE (EUROFUNG)-RELATED"/>
    <property type="match status" value="1"/>
</dbReference>
<name>A0A6J4QZ40_9ACTN</name>
<dbReference type="EC" id="3.5.2.14" evidence="3"/>
<evidence type="ECO:0000256" key="1">
    <source>
        <dbReference type="SAM" id="MobiDB-lite"/>
    </source>
</evidence>
<dbReference type="GO" id="GO:0017168">
    <property type="term" value="F:5-oxoprolinase (ATP-hydrolyzing) activity"/>
    <property type="evidence" value="ECO:0007669"/>
    <property type="project" value="TreeGrafter"/>
</dbReference>
<feature type="region of interest" description="Disordered" evidence="1">
    <location>
        <begin position="547"/>
        <end position="574"/>
    </location>
</feature>
<keyword evidence="3" id="KW-0378">Hydrolase</keyword>
<evidence type="ECO:0000259" key="2">
    <source>
        <dbReference type="Pfam" id="PF02538"/>
    </source>
</evidence>
<dbReference type="InterPro" id="IPR045079">
    <property type="entry name" value="Oxoprolinase-like"/>
</dbReference>
<feature type="compositionally biased region" description="Gly residues" evidence="1">
    <location>
        <begin position="469"/>
        <end position="478"/>
    </location>
</feature>
<feature type="domain" description="Hydantoinase B/oxoprolinase" evidence="2">
    <location>
        <begin position="7"/>
        <end position="515"/>
    </location>
</feature>
<dbReference type="EMBL" id="CADCVF010000046">
    <property type="protein sequence ID" value="CAA9459461.1"/>
    <property type="molecule type" value="Genomic_DNA"/>
</dbReference>
<protein>
    <submittedName>
        <fullName evidence="3">N-methylhydantoinase B</fullName>
        <ecNumber evidence="3">3.5.2.14</ecNumber>
    </submittedName>
</protein>
<dbReference type="AlphaFoldDB" id="A0A6J4QZ40"/>
<dbReference type="Pfam" id="PF02538">
    <property type="entry name" value="Hydantoinase_B"/>
    <property type="match status" value="1"/>
</dbReference>
<dbReference type="InterPro" id="IPR003692">
    <property type="entry name" value="Hydantoinase_B"/>
</dbReference>
<evidence type="ECO:0000313" key="3">
    <source>
        <dbReference type="EMBL" id="CAA9459461.1"/>
    </source>
</evidence>
<reference evidence="3" key="1">
    <citation type="submission" date="2020-02" db="EMBL/GenBank/DDBJ databases">
        <authorList>
            <person name="Meier V. D."/>
        </authorList>
    </citation>
    <scope>NUCLEOTIDE SEQUENCE</scope>
    <source>
        <strain evidence="3">AVDCRST_MAG58</strain>
    </source>
</reference>
<accession>A0A6J4QZ40</accession>
<dbReference type="PANTHER" id="PTHR11365">
    <property type="entry name" value="5-OXOPROLINASE RELATED"/>
    <property type="match status" value="1"/>
</dbReference>
<dbReference type="GO" id="GO:0047423">
    <property type="term" value="F:N-methylhydantoinase (ATP-hydrolyzing) activity"/>
    <property type="evidence" value="ECO:0007669"/>
    <property type="project" value="UniProtKB-EC"/>
</dbReference>
<organism evidence="3">
    <name type="scientific">uncultured Rubrobacteraceae bacterium</name>
    <dbReference type="NCBI Taxonomy" id="349277"/>
    <lineage>
        <taxon>Bacteria</taxon>
        <taxon>Bacillati</taxon>
        <taxon>Actinomycetota</taxon>
        <taxon>Rubrobacteria</taxon>
        <taxon>Rubrobacterales</taxon>
        <taxon>Rubrobacteraceae</taxon>
        <taxon>environmental samples</taxon>
    </lineage>
</organism>
<sequence>MSESRLDPVLLEVFWNRLVSIVEEQARALMRTSFTSVVREAGDLSAGLFDQRGRMVAQAVTGTPGHVNAMATSVHHFLREVPAETLEEGDVLITNHPWQTSGHLNDFTVLTPIFHGGSVVAYFGNCCHALDVGGRGLGADARQVYEEGLLVPVTRLFVRGEPNEELFRLVRANVRAPFEVVGDLYAQAGSNDVGGARLVEMIEEFDLGNIESLSDEVRTRSERAMREAIEGLPDGVYENEAYTDGFDEPIRLCVSIRVEGDEMVVDYEGSSPQSERGINVVLNYTAAYTTFGVKCAISPDVPNNNGSFKPIRVTAPEGSILNALHPAPVGARHIVGHFLPSVIHGALAKVVPDKVLAQGADSLWNTQITGERDRPFTYVFFSGGGMGARKEGDGLSATAFPSGIRGVPAEVIESISPIVMHRRELRPDSEGPGRRRGGFGQEMEIGVRSQAPWVLSAMYDRTRWPAQGIQGGSPGGAGAVRTADGRELHPKRQQPMQAGERAVLSLPGGGGYGEPSEREPDLVARDVGDGLVSVERAREVYGVVLKSGEEPGSCVPDPEATASLRAASRPEERS</sequence>